<dbReference type="EMBL" id="JBGMDY010000003">
    <property type="protein sequence ID" value="KAL2339987.1"/>
    <property type="molecule type" value="Genomic_DNA"/>
</dbReference>
<evidence type="ECO:0000313" key="2">
    <source>
        <dbReference type="EMBL" id="KAL2339987.1"/>
    </source>
</evidence>
<keyword evidence="3" id="KW-1185">Reference proteome</keyword>
<dbReference type="Pfam" id="PF02458">
    <property type="entry name" value="Transferase"/>
    <property type="match status" value="1"/>
</dbReference>
<evidence type="ECO:0000313" key="3">
    <source>
        <dbReference type="Proteomes" id="UP001603857"/>
    </source>
</evidence>
<name>A0ABD1MVY3_9FABA</name>
<dbReference type="InterPro" id="IPR023213">
    <property type="entry name" value="CAT-like_dom_sf"/>
</dbReference>
<dbReference type="Proteomes" id="UP001603857">
    <property type="component" value="Unassembled WGS sequence"/>
</dbReference>
<dbReference type="AlphaFoldDB" id="A0ABD1MVY3"/>
<dbReference type="PANTHER" id="PTHR31642:SF259">
    <property type="entry name" value="PROTEIN ECERIFERUM 2"/>
    <property type="match status" value="1"/>
</dbReference>
<evidence type="ECO:0000256" key="1">
    <source>
        <dbReference type="ARBA" id="ARBA00009861"/>
    </source>
</evidence>
<comment type="similarity">
    <text evidence="1">Belongs to the plant acyltransferase family.</text>
</comment>
<dbReference type="Gene3D" id="3.30.559.10">
    <property type="entry name" value="Chloramphenicol acetyltransferase-like domain"/>
    <property type="match status" value="2"/>
</dbReference>
<dbReference type="InterPro" id="IPR050317">
    <property type="entry name" value="Plant_Fungal_Acyltransferase"/>
</dbReference>
<reference evidence="2 3" key="1">
    <citation type="submission" date="2024-08" db="EMBL/GenBank/DDBJ databases">
        <title>Insights into the chromosomal genome structure of Flemingia macrophylla.</title>
        <authorList>
            <person name="Ding Y."/>
            <person name="Zhao Y."/>
            <person name="Bi W."/>
            <person name="Wu M."/>
            <person name="Zhao G."/>
            <person name="Gong Y."/>
            <person name="Li W."/>
            <person name="Zhang P."/>
        </authorList>
    </citation>
    <scope>NUCLEOTIDE SEQUENCE [LARGE SCALE GENOMIC DNA]</scope>
    <source>
        <strain evidence="2">DYQJB</strain>
        <tissue evidence="2">Leaf</tissue>
    </source>
</reference>
<dbReference type="PANTHER" id="PTHR31642">
    <property type="entry name" value="TRICHOTHECENE 3-O-ACETYLTRANSFERASE"/>
    <property type="match status" value="1"/>
</dbReference>
<accession>A0ABD1MVY3</accession>
<gene>
    <name evidence="2" type="ORF">Fmac_007927</name>
</gene>
<organism evidence="2 3">
    <name type="scientific">Flemingia macrophylla</name>
    <dbReference type="NCBI Taxonomy" id="520843"/>
    <lineage>
        <taxon>Eukaryota</taxon>
        <taxon>Viridiplantae</taxon>
        <taxon>Streptophyta</taxon>
        <taxon>Embryophyta</taxon>
        <taxon>Tracheophyta</taxon>
        <taxon>Spermatophyta</taxon>
        <taxon>Magnoliopsida</taxon>
        <taxon>eudicotyledons</taxon>
        <taxon>Gunneridae</taxon>
        <taxon>Pentapetalae</taxon>
        <taxon>rosids</taxon>
        <taxon>fabids</taxon>
        <taxon>Fabales</taxon>
        <taxon>Fabaceae</taxon>
        <taxon>Papilionoideae</taxon>
        <taxon>50 kb inversion clade</taxon>
        <taxon>NPAAA clade</taxon>
        <taxon>indigoferoid/millettioid clade</taxon>
        <taxon>Phaseoleae</taxon>
        <taxon>Flemingia</taxon>
    </lineage>
</organism>
<proteinExistence type="inferred from homology"/>
<sequence>MGSLPDLDNPWRISTVVPATPRDDRNAAFQLNTMDLLVKLHYIRLVFLFDSLAAGGLSIYELKKPMFPLLDPYAHVSGRIRRSESGRPFIKCNDAGVRIAESRCDRTLQEWINDNRNGVVEGLVHDHVLGPDLAFSPLVFVKFTWFKCGGLSVGLSWAHVLGDAFSAFKFISKWSQLLGGQALPKSLHMPNLPEPQISPNSISEDPPISIQGANIVGEYWLPAKDKDLATHSFHITSEQLHHLVMVTSNQISYTTKKTSSYFDFISALLWKCIANIGDQNSGPKVVTICTSKTNRPENEFPTNDFLVFSKIESDFWVGKREISELVKLIAENKVVENPEIEKIVENDEGKEDYIVYGAKLTFVDLEEANAYDGVRLNGQKPIMANCAFHGVGDQGVVLVLPSPEDNDLDGGNGRIVTVSLPRDELDQLKDKLGGEWGIH</sequence>
<comment type="caution">
    <text evidence="2">The sequence shown here is derived from an EMBL/GenBank/DDBJ whole genome shotgun (WGS) entry which is preliminary data.</text>
</comment>
<protein>
    <submittedName>
        <fullName evidence="2">Uncharacterized protein</fullName>
    </submittedName>
</protein>